<dbReference type="AlphaFoldDB" id="A0A395JEH8"/>
<keyword evidence="2" id="KW-1185">Reference proteome</keyword>
<organism evidence="1 2">
    <name type="scientific">Arenicella xantha</name>
    <dbReference type="NCBI Taxonomy" id="644221"/>
    <lineage>
        <taxon>Bacteria</taxon>
        <taxon>Pseudomonadati</taxon>
        <taxon>Pseudomonadota</taxon>
        <taxon>Gammaproteobacteria</taxon>
        <taxon>Arenicellales</taxon>
        <taxon>Arenicellaceae</taxon>
        <taxon>Arenicella</taxon>
    </lineage>
</organism>
<evidence type="ECO:0000313" key="2">
    <source>
        <dbReference type="Proteomes" id="UP000253083"/>
    </source>
</evidence>
<gene>
    <name evidence="1" type="ORF">DFR28_1137</name>
</gene>
<proteinExistence type="predicted"/>
<reference evidence="1 2" key="1">
    <citation type="submission" date="2018-06" db="EMBL/GenBank/DDBJ databases">
        <title>Genomic Encyclopedia of Type Strains, Phase IV (KMG-IV): sequencing the most valuable type-strain genomes for metagenomic binning, comparative biology and taxonomic classification.</title>
        <authorList>
            <person name="Goeker M."/>
        </authorList>
    </citation>
    <scope>NUCLEOTIDE SEQUENCE [LARGE SCALE GENOMIC DNA]</scope>
    <source>
        <strain evidence="1 2">DSM 24032</strain>
    </source>
</reference>
<dbReference type="Proteomes" id="UP000253083">
    <property type="component" value="Unassembled WGS sequence"/>
</dbReference>
<evidence type="ECO:0000313" key="1">
    <source>
        <dbReference type="EMBL" id="RBP47013.1"/>
    </source>
</evidence>
<name>A0A395JEH8_9GAMM</name>
<sequence>MGWHWDGINIIESGCVAIAKDAGKKCFVNSECDAKLCEVSSRAYSSSNCTENKDQTYSCPGVYGFCAKTNKVGSATSIISKGLVK</sequence>
<dbReference type="InParanoid" id="A0A395JEH8"/>
<accession>A0A395JEH8</accession>
<protein>
    <submittedName>
        <fullName evidence="1">Uncharacterized protein</fullName>
    </submittedName>
</protein>
<dbReference type="EMBL" id="QNRT01000013">
    <property type="protein sequence ID" value="RBP47013.1"/>
    <property type="molecule type" value="Genomic_DNA"/>
</dbReference>
<comment type="caution">
    <text evidence="1">The sequence shown here is derived from an EMBL/GenBank/DDBJ whole genome shotgun (WGS) entry which is preliminary data.</text>
</comment>